<dbReference type="GeneID" id="2874913"/>
<evidence type="ECO:0000256" key="6">
    <source>
        <dbReference type="SAM" id="MobiDB-lite"/>
    </source>
</evidence>
<accession>C8VPP0</accession>
<gene>
    <name evidence="8" type="ORF">ANIA_01829</name>
</gene>
<protein>
    <submittedName>
        <fullName evidence="8">Zn(II)2Cys6 transcription factor (Eurofung)</fullName>
    </submittedName>
</protein>
<proteinExistence type="predicted"/>
<dbReference type="InterPro" id="IPR001138">
    <property type="entry name" value="Zn2Cys6_DnaBD"/>
</dbReference>
<dbReference type="PROSITE" id="PS00463">
    <property type="entry name" value="ZN2_CY6_FUNGAL_1"/>
    <property type="match status" value="1"/>
</dbReference>
<dbReference type="HOGENOM" id="CLU_008719_5_1_1"/>
<feature type="region of interest" description="Disordered" evidence="6">
    <location>
        <begin position="94"/>
        <end position="172"/>
    </location>
</feature>
<organism evidence="8 9">
    <name type="scientific">Emericella nidulans (strain FGSC A4 / ATCC 38163 / CBS 112.46 / NRRL 194 / M139)</name>
    <name type="common">Aspergillus nidulans</name>
    <dbReference type="NCBI Taxonomy" id="227321"/>
    <lineage>
        <taxon>Eukaryota</taxon>
        <taxon>Fungi</taxon>
        <taxon>Dikarya</taxon>
        <taxon>Ascomycota</taxon>
        <taxon>Pezizomycotina</taxon>
        <taxon>Eurotiomycetes</taxon>
        <taxon>Eurotiomycetidae</taxon>
        <taxon>Eurotiales</taxon>
        <taxon>Aspergillaceae</taxon>
        <taxon>Aspergillus</taxon>
        <taxon>Aspergillus subgen. Nidulantes</taxon>
    </lineage>
</organism>
<dbReference type="eggNOG" id="ENOG502QRH3">
    <property type="taxonomic scope" value="Eukaryota"/>
</dbReference>
<dbReference type="EMBL" id="BN001307">
    <property type="protein sequence ID" value="CBF85642.1"/>
    <property type="molecule type" value="Genomic_DNA"/>
</dbReference>
<dbReference type="InterPro" id="IPR021858">
    <property type="entry name" value="Fun_TF"/>
</dbReference>
<accession>Q5BCA1</accession>
<dbReference type="Proteomes" id="UP000000560">
    <property type="component" value="Chromosome VII"/>
</dbReference>
<dbReference type="GO" id="GO:0000976">
    <property type="term" value="F:transcription cis-regulatory region binding"/>
    <property type="evidence" value="ECO:0000318"/>
    <property type="project" value="GO_Central"/>
</dbReference>
<dbReference type="AlphaFoldDB" id="Q5BCA1"/>
<dbReference type="GO" id="GO:0045944">
    <property type="term" value="P:positive regulation of transcription by RNA polymerase II"/>
    <property type="evidence" value="ECO:0000318"/>
    <property type="project" value="GO_Central"/>
</dbReference>
<name>Q5BCA1_EMENI</name>
<dbReference type="OrthoDB" id="415590at2759"/>
<dbReference type="PROSITE" id="PS50048">
    <property type="entry name" value="ZN2_CY6_FUNGAL_2"/>
    <property type="match status" value="1"/>
</dbReference>
<dbReference type="OMA" id="HHHGAWT"/>
<dbReference type="InterPro" id="IPR036864">
    <property type="entry name" value="Zn2-C6_fun-type_DNA-bd_sf"/>
</dbReference>
<evidence type="ECO:0000256" key="2">
    <source>
        <dbReference type="ARBA" id="ARBA00023015"/>
    </source>
</evidence>
<sequence length="578" mass="65219">MNPAEHEDSSRSIPRKRTRTGCVNCSRRRRKCDEAKPTCTGCKRRGDRCQWRVYGAFRDANIKVLEPGHPSMSQAISRPSRQKEKFKILTVEPTRWREGKNDASREEKTPGGNEITSPASEQALETSISGPAGPEILRPAQGPDDPFPSPGHMETAKDLTSPSDSTQFTNERRHSYISSPELIVDELTALRSLSQSYPGMTPPLLDSSVFSDLDNPADDVFLPGSAYEALHTALRNRQLWTARPDTPSRAASPTGLNYPAPDHRASERARPDRFELPPDRENILWQNYLNEICLWLDMFDSHRHFASTFPQMAKSAPHLRYSILALSARQMERKQNEKSQSESLSLYQEAIHLLLPELESKSTPVIASCVILCVLEMLSYVCGGLISEEETIIPIYRWIPSDMNPPNATQLFLASDHDTYANYTVYLCAQTLGVLFRRPPGSSPSYPGSPDDNSDCYVARWSRLFEAVEQWYENRPSQMKSIFSVSTATSADWGRERPFPTVLYANGAAKIRSLARAPDLRHLHVQRPPPLWIAGKVMSHHSEHGAIVETLTRIERETGWATAWRVEDLREFWGDDGE</sequence>
<feature type="region of interest" description="Disordered" evidence="6">
    <location>
        <begin position="1"/>
        <end position="20"/>
    </location>
</feature>
<evidence type="ECO:0000259" key="7">
    <source>
        <dbReference type="PROSITE" id="PS50048"/>
    </source>
</evidence>
<feature type="region of interest" description="Disordered" evidence="6">
    <location>
        <begin position="242"/>
        <end position="270"/>
    </location>
</feature>
<feature type="compositionally biased region" description="Polar residues" evidence="6">
    <location>
        <begin position="158"/>
        <end position="169"/>
    </location>
</feature>
<evidence type="ECO:0000313" key="8">
    <source>
        <dbReference type="EMBL" id="CBF85642.1"/>
    </source>
</evidence>
<evidence type="ECO:0000313" key="9">
    <source>
        <dbReference type="Proteomes" id="UP000000560"/>
    </source>
</evidence>
<dbReference type="Pfam" id="PF11951">
    <property type="entry name" value="Fungal_trans_2"/>
    <property type="match status" value="1"/>
</dbReference>
<dbReference type="RefSeq" id="XP_659433.1">
    <property type="nucleotide sequence ID" value="XM_654341.1"/>
</dbReference>
<feature type="compositionally biased region" description="Basic and acidic residues" evidence="6">
    <location>
        <begin position="94"/>
        <end position="109"/>
    </location>
</feature>
<feature type="domain" description="Zn(2)-C6 fungal-type" evidence="7">
    <location>
        <begin position="21"/>
        <end position="51"/>
    </location>
</feature>
<dbReference type="CDD" id="cd00067">
    <property type="entry name" value="GAL4"/>
    <property type="match status" value="1"/>
</dbReference>
<dbReference type="Pfam" id="PF00172">
    <property type="entry name" value="Zn_clus"/>
    <property type="match status" value="1"/>
</dbReference>
<dbReference type="KEGG" id="ani:ANIA_01829"/>
<dbReference type="Gene3D" id="4.10.240.10">
    <property type="entry name" value="Zn(2)-C6 fungal-type DNA-binding domain"/>
    <property type="match status" value="1"/>
</dbReference>
<dbReference type="GO" id="GO:0005634">
    <property type="term" value="C:nucleus"/>
    <property type="evidence" value="ECO:0000318"/>
    <property type="project" value="GO_Central"/>
</dbReference>
<dbReference type="SUPFAM" id="SSF57701">
    <property type="entry name" value="Zn2/Cys6 DNA-binding domain"/>
    <property type="match status" value="1"/>
</dbReference>
<reference evidence="9" key="2">
    <citation type="journal article" date="2009" name="Fungal Genet. Biol.">
        <title>The 2008 update of the Aspergillus nidulans genome annotation: a community effort.</title>
        <authorList>
            <person name="Wortman J.R."/>
            <person name="Gilsenan J.M."/>
            <person name="Joardar V."/>
            <person name="Deegan J."/>
            <person name="Clutterbuck J."/>
            <person name="Andersen M.R."/>
            <person name="Archer D."/>
            <person name="Bencina M."/>
            <person name="Braus G."/>
            <person name="Coutinho P."/>
            <person name="von Dohren H."/>
            <person name="Doonan J."/>
            <person name="Driessen A.J."/>
            <person name="Durek P."/>
            <person name="Espeso E."/>
            <person name="Fekete E."/>
            <person name="Flipphi M."/>
            <person name="Estrada C.G."/>
            <person name="Geysens S."/>
            <person name="Goldman G."/>
            <person name="de Groot P.W."/>
            <person name="Hansen K."/>
            <person name="Harris S.D."/>
            <person name="Heinekamp T."/>
            <person name="Helmstaedt K."/>
            <person name="Henrissat B."/>
            <person name="Hofmann G."/>
            <person name="Homan T."/>
            <person name="Horio T."/>
            <person name="Horiuchi H."/>
            <person name="James S."/>
            <person name="Jones M."/>
            <person name="Karaffa L."/>
            <person name="Karanyi Z."/>
            <person name="Kato M."/>
            <person name="Keller N."/>
            <person name="Kelly D.E."/>
            <person name="Kiel J.A."/>
            <person name="Kim J.M."/>
            <person name="van der Klei I.J."/>
            <person name="Klis F.M."/>
            <person name="Kovalchuk A."/>
            <person name="Krasevec N."/>
            <person name="Kubicek C.P."/>
            <person name="Liu B."/>
            <person name="Maccabe A."/>
            <person name="Meyer V."/>
            <person name="Mirabito P."/>
            <person name="Miskei M."/>
            <person name="Mos M."/>
            <person name="Mullins J."/>
            <person name="Nelson D.R."/>
            <person name="Nielsen J."/>
            <person name="Oakley B.R."/>
            <person name="Osmani S.A."/>
            <person name="Pakula T."/>
            <person name="Paszewski A."/>
            <person name="Paulsen I."/>
            <person name="Pilsyk S."/>
            <person name="Pocsi I."/>
            <person name="Punt P.J."/>
            <person name="Ram A.F."/>
            <person name="Ren Q."/>
            <person name="Robellet X."/>
            <person name="Robson G."/>
            <person name="Seiboth B."/>
            <person name="van Solingen P."/>
            <person name="Specht T."/>
            <person name="Sun J."/>
            <person name="Taheri-Talesh N."/>
            <person name="Takeshita N."/>
            <person name="Ussery D."/>
            <person name="vanKuyk P.A."/>
            <person name="Visser H."/>
            <person name="van de Vondervoort P.J."/>
            <person name="de Vries R.P."/>
            <person name="Walton J."/>
            <person name="Xiang X."/>
            <person name="Xiong Y."/>
            <person name="Zeng A.P."/>
            <person name="Brandt B.W."/>
            <person name="Cornell M.J."/>
            <person name="van den Hondel C.A."/>
            <person name="Visser J."/>
            <person name="Oliver S.G."/>
            <person name="Turner G."/>
        </authorList>
    </citation>
    <scope>GENOME REANNOTATION</scope>
    <source>
        <strain evidence="9">FGSC A4 / ATCC 38163 / CBS 112.46 / NRRL 194 / M139</strain>
    </source>
</reference>
<dbReference type="InParanoid" id="Q5BCA1"/>
<dbReference type="PANTHER" id="PTHR37534">
    <property type="entry name" value="TRANSCRIPTIONAL ACTIVATOR PROTEIN UGA3"/>
    <property type="match status" value="1"/>
</dbReference>
<keyword evidence="5" id="KW-0539">Nucleus</keyword>
<dbReference type="GO" id="GO:0000981">
    <property type="term" value="F:DNA-binding transcription factor activity, RNA polymerase II-specific"/>
    <property type="evidence" value="ECO:0007669"/>
    <property type="project" value="InterPro"/>
</dbReference>
<feature type="compositionally biased region" description="Polar residues" evidence="6">
    <location>
        <begin position="114"/>
        <end position="129"/>
    </location>
</feature>
<dbReference type="GO" id="GO:0003700">
    <property type="term" value="F:DNA-binding transcription factor activity"/>
    <property type="evidence" value="ECO:0000318"/>
    <property type="project" value="GO_Central"/>
</dbReference>
<comment type="subcellular location">
    <subcellularLocation>
        <location evidence="1">Nucleus</location>
    </subcellularLocation>
</comment>
<dbReference type="SMART" id="SM00066">
    <property type="entry name" value="GAL4"/>
    <property type="match status" value="1"/>
</dbReference>
<feature type="compositionally biased region" description="Basic and acidic residues" evidence="6">
    <location>
        <begin position="1"/>
        <end position="10"/>
    </location>
</feature>
<evidence type="ECO:0000256" key="5">
    <source>
        <dbReference type="ARBA" id="ARBA00023242"/>
    </source>
</evidence>
<keyword evidence="3" id="KW-0238">DNA-binding</keyword>
<dbReference type="PANTHER" id="PTHR37534:SF4">
    <property type="entry name" value="ZN(II)2CYS6 TRANSCRIPTION FACTOR (EUROFUNG)"/>
    <property type="match status" value="1"/>
</dbReference>
<keyword evidence="4" id="KW-0804">Transcription</keyword>
<feature type="compositionally biased region" description="Basic and acidic residues" evidence="6">
    <location>
        <begin position="261"/>
        <end position="270"/>
    </location>
</feature>
<dbReference type="GO" id="GO:0008270">
    <property type="term" value="F:zinc ion binding"/>
    <property type="evidence" value="ECO:0007669"/>
    <property type="project" value="InterPro"/>
</dbReference>
<evidence type="ECO:0000256" key="4">
    <source>
        <dbReference type="ARBA" id="ARBA00023163"/>
    </source>
</evidence>
<evidence type="ECO:0000256" key="3">
    <source>
        <dbReference type="ARBA" id="ARBA00023125"/>
    </source>
</evidence>
<keyword evidence="2" id="KW-0805">Transcription regulation</keyword>
<keyword evidence="9" id="KW-1185">Reference proteome</keyword>
<reference evidence="9" key="1">
    <citation type="journal article" date="2005" name="Nature">
        <title>Sequencing of Aspergillus nidulans and comparative analysis with A. fumigatus and A. oryzae.</title>
        <authorList>
            <person name="Galagan J.E."/>
            <person name="Calvo S.E."/>
            <person name="Cuomo C."/>
            <person name="Ma L.J."/>
            <person name="Wortman J.R."/>
            <person name="Batzoglou S."/>
            <person name="Lee S.I."/>
            <person name="Basturkmen M."/>
            <person name="Spevak C.C."/>
            <person name="Clutterbuck J."/>
            <person name="Kapitonov V."/>
            <person name="Jurka J."/>
            <person name="Scazzocchio C."/>
            <person name="Farman M."/>
            <person name="Butler J."/>
            <person name="Purcell S."/>
            <person name="Harris S."/>
            <person name="Braus G.H."/>
            <person name="Draht O."/>
            <person name="Busch S."/>
            <person name="D'Enfert C."/>
            <person name="Bouchier C."/>
            <person name="Goldman G.H."/>
            <person name="Bell-Pedersen D."/>
            <person name="Griffiths-Jones S."/>
            <person name="Doonan J.H."/>
            <person name="Yu J."/>
            <person name="Vienken K."/>
            <person name="Pain A."/>
            <person name="Freitag M."/>
            <person name="Selker E.U."/>
            <person name="Archer D.B."/>
            <person name="Penalva M.A."/>
            <person name="Oakley B.R."/>
            <person name="Momany M."/>
            <person name="Tanaka T."/>
            <person name="Kumagai T."/>
            <person name="Asai K."/>
            <person name="Machida M."/>
            <person name="Nierman W.C."/>
            <person name="Denning D.W."/>
            <person name="Caddick M."/>
            <person name="Hynes M."/>
            <person name="Paoletti M."/>
            <person name="Fischer R."/>
            <person name="Miller B."/>
            <person name="Dyer P."/>
            <person name="Sachs M.S."/>
            <person name="Osmani S.A."/>
            <person name="Birren B.W."/>
        </authorList>
    </citation>
    <scope>NUCLEOTIDE SEQUENCE [LARGE SCALE GENOMIC DNA]</scope>
    <source>
        <strain evidence="9">FGSC A4 / ATCC 38163 / CBS 112.46 / NRRL 194 / M139</strain>
    </source>
</reference>
<evidence type="ECO:0000256" key="1">
    <source>
        <dbReference type="ARBA" id="ARBA00004123"/>
    </source>
</evidence>